<sequence length="155" mass="17487">MREEFLSTSSIIKASAQSPASEERKRAEKFPIPTKGQHRQLPHNTQPTPSLPFFQQIQELITRSTEPMKDNRLPILISKLLGAIQNPLQRSERLGILLELIPQALKRKLTLFLLNIYTRPQSCPPALKKVIEQAAHTVANHALLLLGDFNDALLL</sequence>
<organism evidence="2 3">
    <name type="scientific">Haemaphysalis longicornis</name>
    <name type="common">Bush tick</name>
    <dbReference type="NCBI Taxonomy" id="44386"/>
    <lineage>
        <taxon>Eukaryota</taxon>
        <taxon>Metazoa</taxon>
        <taxon>Ecdysozoa</taxon>
        <taxon>Arthropoda</taxon>
        <taxon>Chelicerata</taxon>
        <taxon>Arachnida</taxon>
        <taxon>Acari</taxon>
        <taxon>Parasitiformes</taxon>
        <taxon>Ixodida</taxon>
        <taxon>Ixodoidea</taxon>
        <taxon>Ixodidae</taxon>
        <taxon>Haemaphysalinae</taxon>
        <taxon>Haemaphysalis</taxon>
    </lineage>
</organism>
<evidence type="ECO:0000313" key="3">
    <source>
        <dbReference type="Proteomes" id="UP000821853"/>
    </source>
</evidence>
<dbReference type="Proteomes" id="UP000821853">
    <property type="component" value="Unassembled WGS sequence"/>
</dbReference>
<accession>A0A9J6GIF6</accession>
<dbReference type="EMBL" id="JABSTR010000008">
    <property type="protein sequence ID" value="KAH9378270.1"/>
    <property type="molecule type" value="Genomic_DNA"/>
</dbReference>
<name>A0A9J6GIF6_HAELO</name>
<proteinExistence type="predicted"/>
<keyword evidence="3" id="KW-1185">Reference proteome</keyword>
<evidence type="ECO:0000256" key="1">
    <source>
        <dbReference type="SAM" id="MobiDB-lite"/>
    </source>
</evidence>
<dbReference type="VEuPathDB" id="VectorBase:HLOH_049478"/>
<protein>
    <submittedName>
        <fullName evidence="2">Uncharacterized protein</fullName>
    </submittedName>
</protein>
<gene>
    <name evidence="2" type="ORF">HPB48_022928</name>
</gene>
<reference evidence="2 3" key="1">
    <citation type="journal article" date="2020" name="Cell">
        <title>Large-Scale Comparative Analyses of Tick Genomes Elucidate Their Genetic Diversity and Vector Capacities.</title>
        <authorList>
            <consortium name="Tick Genome and Microbiome Consortium (TIGMIC)"/>
            <person name="Jia N."/>
            <person name="Wang J."/>
            <person name="Shi W."/>
            <person name="Du L."/>
            <person name="Sun Y."/>
            <person name="Zhan W."/>
            <person name="Jiang J.F."/>
            <person name="Wang Q."/>
            <person name="Zhang B."/>
            <person name="Ji P."/>
            <person name="Bell-Sakyi L."/>
            <person name="Cui X.M."/>
            <person name="Yuan T.T."/>
            <person name="Jiang B.G."/>
            <person name="Yang W.F."/>
            <person name="Lam T.T."/>
            <person name="Chang Q.C."/>
            <person name="Ding S.J."/>
            <person name="Wang X.J."/>
            <person name="Zhu J.G."/>
            <person name="Ruan X.D."/>
            <person name="Zhao L."/>
            <person name="Wei J.T."/>
            <person name="Ye R.Z."/>
            <person name="Que T.C."/>
            <person name="Du C.H."/>
            <person name="Zhou Y.H."/>
            <person name="Cheng J.X."/>
            <person name="Dai P.F."/>
            <person name="Guo W.B."/>
            <person name="Han X.H."/>
            <person name="Huang E.J."/>
            <person name="Li L.F."/>
            <person name="Wei W."/>
            <person name="Gao Y.C."/>
            <person name="Liu J.Z."/>
            <person name="Shao H.Z."/>
            <person name="Wang X."/>
            <person name="Wang C.C."/>
            <person name="Yang T.C."/>
            <person name="Huo Q.B."/>
            <person name="Li W."/>
            <person name="Chen H.Y."/>
            <person name="Chen S.E."/>
            <person name="Zhou L.G."/>
            <person name="Ni X.B."/>
            <person name="Tian J.H."/>
            <person name="Sheng Y."/>
            <person name="Liu T."/>
            <person name="Pan Y.S."/>
            <person name="Xia L.Y."/>
            <person name="Li J."/>
            <person name="Zhao F."/>
            <person name="Cao W.C."/>
        </authorList>
    </citation>
    <scope>NUCLEOTIDE SEQUENCE [LARGE SCALE GENOMIC DNA]</scope>
    <source>
        <strain evidence="2">HaeL-2018</strain>
    </source>
</reference>
<dbReference type="AlphaFoldDB" id="A0A9J6GIF6"/>
<comment type="caution">
    <text evidence="2">The sequence shown here is derived from an EMBL/GenBank/DDBJ whole genome shotgun (WGS) entry which is preliminary data.</text>
</comment>
<feature type="region of interest" description="Disordered" evidence="1">
    <location>
        <begin position="1"/>
        <end position="48"/>
    </location>
</feature>
<evidence type="ECO:0000313" key="2">
    <source>
        <dbReference type="EMBL" id="KAH9378270.1"/>
    </source>
</evidence>
<feature type="compositionally biased region" description="Polar residues" evidence="1">
    <location>
        <begin position="1"/>
        <end position="20"/>
    </location>
</feature>